<dbReference type="PANTHER" id="PTHR30134:SF2">
    <property type="entry name" value="HYDROGENASE MATURATION FACTOR HYPB"/>
    <property type="match status" value="1"/>
</dbReference>
<organism evidence="9 10">
    <name type="scientific">Salisediminibacterium beveridgei</name>
    <dbReference type="NCBI Taxonomy" id="632773"/>
    <lineage>
        <taxon>Bacteria</taxon>
        <taxon>Bacillati</taxon>
        <taxon>Bacillota</taxon>
        <taxon>Bacilli</taxon>
        <taxon>Bacillales</taxon>
        <taxon>Bacillaceae</taxon>
        <taxon>Salisediminibacterium</taxon>
    </lineage>
</organism>
<dbReference type="PANTHER" id="PTHR30134">
    <property type="entry name" value="HYDROGENASE PROTEIN ASSEMBLY PROTEIN, NICKEL CHAPERONE"/>
    <property type="match status" value="1"/>
</dbReference>
<dbReference type="GO" id="GO:0008270">
    <property type="term" value="F:zinc ion binding"/>
    <property type="evidence" value="ECO:0007669"/>
    <property type="project" value="TreeGrafter"/>
</dbReference>
<dbReference type="PIRSF" id="PIRSF005624">
    <property type="entry name" value="Ni-bind_GTPase"/>
    <property type="match status" value="1"/>
</dbReference>
<dbReference type="GO" id="GO:0003924">
    <property type="term" value="F:GTPase activity"/>
    <property type="evidence" value="ECO:0007669"/>
    <property type="project" value="InterPro"/>
</dbReference>
<evidence type="ECO:0000256" key="4">
    <source>
        <dbReference type="ARBA" id="ARBA00022741"/>
    </source>
</evidence>
<proteinExistence type="inferred from homology"/>
<keyword evidence="2" id="KW-0533">Nickel</keyword>
<keyword evidence="5" id="KW-0378">Hydrolase</keyword>
<gene>
    <name evidence="9" type="primary">hypB</name>
    <name evidence="9" type="ORF">BBEV_2332</name>
</gene>
<feature type="domain" description="CobW/HypB/UreG nucleotide-binding" evidence="8">
    <location>
        <begin position="31"/>
        <end position="191"/>
    </location>
</feature>
<keyword evidence="7" id="KW-0342">GTP-binding</keyword>
<dbReference type="NCBIfam" id="TIGR00073">
    <property type="entry name" value="hypB"/>
    <property type="match status" value="1"/>
</dbReference>
<evidence type="ECO:0000256" key="6">
    <source>
        <dbReference type="ARBA" id="ARBA00022833"/>
    </source>
</evidence>
<keyword evidence="10" id="KW-1185">Reference proteome</keyword>
<dbReference type="Pfam" id="PF02492">
    <property type="entry name" value="cobW"/>
    <property type="match status" value="1"/>
</dbReference>
<dbReference type="Proteomes" id="UP000094463">
    <property type="component" value="Chromosome"/>
</dbReference>
<evidence type="ECO:0000313" key="10">
    <source>
        <dbReference type="Proteomes" id="UP000094463"/>
    </source>
</evidence>
<dbReference type="GO" id="GO:0005525">
    <property type="term" value="F:GTP binding"/>
    <property type="evidence" value="ECO:0007669"/>
    <property type="project" value="UniProtKB-KW"/>
</dbReference>
<dbReference type="InterPro" id="IPR027417">
    <property type="entry name" value="P-loop_NTPase"/>
</dbReference>
<name>A0A1D7QXC3_9BACI</name>
<evidence type="ECO:0000313" key="9">
    <source>
        <dbReference type="EMBL" id="AOM83673.1"/>
    </source>
</evidence>
<dbReference type="EMBL" id="CP012502">
    <property type="protein sequence ID" value="AOM83673.1"/>
    <property type="molecule type" value="Genomic_DNA"/>
</dbReference>
<keyword evidence="4" id="KW-0547">Nucleotide-binding</keyword>
<dbReference type="InterPro" id="IPR003495">
    <property type="entry name" value="CobW/HypB/UreG_nucleotide-bd"/>
</dbReference>
<evidence type="ECO:0000256" key="7">
    <source>
        <dbReference type="ARBA" id="ARBA00023134"/>
    </source>
</evidence>
<evidence type="ECO:0000256" key="3">
    <source>
        <dbReference type="ARBA" id="ARBA00022723"/>
    </source>
</evidence>
<keyword evidence="6" id="KW-0862">Zinc</keyword>
<dbReference type="SUPFAM" id="SSF52540">
    <property type="entry name" value="P-loop containing nucleoside triphosphate hydrolases"/>
    <property type="match status" value="1"/>
</dbReference>
<dbReference type="CDD" id="cd05390">
    <property type="entry name" value="HypB"/>
    <property type="match status" value="1"/>
</dbReference>
<evidence type="ECO:0000256" key="5">
    <source>
        <dbReference type="ARBA" id="ARBA00022801"/>
    </source>
</evidence>
<comment type="similarity">
    <text evidence="1">Belongs to the SIMIBI class G3E GTPase family. HypB/HupM subfamily.</text>
</comment>
<evidence type="ECO:0000256" key="2">
    <source>
        <dbReference type="ARBA" id="ARBA00022596"/>
    </source>
</evidence>
<dbReference type="GO" id="GO:0051604">
    <property type="term" value="P:protein maturation"/>
    <property type="evidence" value="ECO:0007669"/>
    <property type="project" value="InterPro"/>
</dbReference>
<dbReference type="KEGG" id="bbev:BBEV_2332"/>
<dbReference type="RefSeq" id="WP_069365631.1">
    <property type="nucleotide sequence ID" value="NZ_CP012502.1"/>
</dbReference>
<accession>A0A1D7QXC3</accession>
<dbReference type="AlphaFoldDB" id="A0A1D7QXC3"/>
<dbReference type="GO" id="GO:0016151">
    <property type="term" value="F:nickel cation binding"/>
    <property type="evidence" value="ECO:0007669"/>
    <property type="project" value="InterPro"/>
</dbReference>
<evidence type="ECO:0000256" key="1">
    <source>
        <dbReference type="ARBA" id="ARBA00006211"/>
    </source>
</evidence>
<reference evidence="9 10" key="1">
    <citation type="submission" date="2015-08" db="EMBL/GenBank/DDBJ databases">
        <title>The complete genome sequence of Bacillus beveridgei MLTeJB.</title>
        <authorList>
            <person name="Hanson T.E."/>
            <person name="Mesa C."/>
            <person name="Basesman S.M."/>
            <person name="Oremland R.S."/>
        </authorList>
    </citation>
    <scope>NUCLEOTIDE SEQUENCE [LARGE SCALE GENOMIC DNA]</scope>
    <source>
        <strain evidence="9 10">MLTeJB</strain>
    </source>
</reference>
<dbReference type="STRING" id="632773.BBEV_2332"/>
<dbReference type="InterPro" id="IPR004392">
    <property type="entry name" value="Hyd_mat_HypB"/>
</dbReference>
<protein>
    <submittedName>
        <fullName evidence="9">[NiFe] hydrogenase nickel incorporation-associated protein HypB</fullName>
    </submittedName>
</protein>
<dbReference type="PATRIC" id="fig|632773.3.peg.2436"/>
<keyword evidence="3" id="KW-0479">Metal-binding</keyword>
<evidence type="ECO:0000259" key="8">
    <source>
        <dbReference type="Pfam" id="PF02492"/>
    </source>
</evidence>
<dbReference type="Gene3D" id="3.40.50.300">
    <property type="entry name" value="P-loop containing nucleotide triphosphate hydrolases"/>
    <property type="match status" value="1"/>
</dbReference>
<sequence>MKVKLNEDVLQDNNKAADFNRNLFEKYQVLVINMMSSPGAGKTTLLEETIRELSGRYRIGVIEGDLATERDAMRIREAGAKAVQINTNGGCHLDARMITKVLPEFDLEDVDILFIENVGNLVCPSGYDLGQHHKITVLSIPEGNDKITKYPFMFKRTEMVLLNKMDLLPYLPFSVEEARRDLNQINPDSELFEVSALTKEGITPWVNWIDSKAKTVLPVTL</sequence>
<dbReference type="OrthoDB" id="9802035at2"/>